<evidence type="ECO:0000313" key="2">
    <source>
        <dbReference type="EMBL" id="KAJ8069655.1"/>
    </source>
</evidence>
<accession>A0A9X0AVW0</accession>
<keyword evidence="3" id="KW-1185">Reference proteome</keyword>
<dbReference type="Pfam" id="PF01546">
    <property type="entry name" value="Peptidase_M20"/>
    <property type="match status" value="1"/>
</dbReference>
<dbReference type="Gene3D" id="3.40.630.10">
    <property type="entry name" value="Zn peptidases"/>
    <property type="match status" value="1"/>
</dbReference>
<reference evidence="2" key="1">
    <citation type="submission" date="2022-11" db="EMBL/GenBank/DDBJ databases">
        <title>Genome Resource of Sclerotinia nivalis Strain SnTB1, a Plant Pathogen Isolated from American Ginseng.</title>
        <authorList>
            <person name="Fan S."/>
        </authorList>
    </citation>
    <scope>NUCLEOTIDE SEQUENCE</scope>
    <source>
        <strain evidence="2">SnTB1</strain>
    </source>
</reference>
<dbReference type="AlphaFoldDB" id="A0A9X0AVW0"/>
<name>A0A9X0AVW0_9HELO</name>
<dbReference type="GO" id="GO:0016787">
    <property type="term" value="F:hydrolase activity"/>
    <property type="evidence" value="ECO:0007669"/>
    <property type="project" value="InterPro"/>
</dbReference>
<dbReference type="InterPro" id="IPR036264">
    <property type="entry name" value="Bact_exopeptidase_dim_dom"/>
</dbReference>
<evidence type="ECO:0000256" key="1">
    <source>
        <dbReference type="ARBA" id="ARBA00006247"/>
    </source>
</evidence>
<comment type="caution">
    <text evidence="2">The sequence shown here is derived from an EMBL/GenBank/DDBJ whole genome shotgun (WGS) entry which is preliminary data.</text>
</comment>
<evidence type="ECO:0000313" key="3">
    <source>
        <dbReference type="Proteomes" id="UP001152300"/>
    </source>
</evidence>
<evidence type="ECO:0008006" key="4">
    <source>
        <dbReference type="Google" id="ProtNLM"/>
    </source>
</evidence>
<dbReference type="EMBL" id="JAPEIS010000001">
    <property type="protein sequence ID" value="KAJ8069655.1"/>
    <property type="molecule type" value="Genomic_DNA"/>
</dbReference>
<dbReference type="InterPro" id="IPR002933">
    <property type="entry name" value="Peptidase_M20"/>
</dbReference>
<gene>
    <name evidence="2" type="ORF">OCU04_000088</name>
</gene>
<dbReference type="OrthoDB" id="6119954at2759"/>
<dbReference type="InterPro" id="IPR017439">
    <property type="entry name" value="Amidohydrolase"/>
</dbReference>
<proteinExistence type="inferred from homology"/>
<sequence length="297" mass="31827">MHACGHDMNMAALLGASALLKNAKSHWSGTLITLFQPDEEETGGASAMVTDGLYSTIPVPDIMLAQHVTPLQAGSVAIRSGPVLLATDALDVRIFGGPCPGINPQFCEDPIQIAMKVVSKVQNSVSKEFHSTDEVATVACWGFHGGVPGADFVFHADLLLDVKTVKPTVRDKLLPFIKETIEAECIALKSPKAPIIKSRVRAPLTSNSQSIAEPIRDAFSTFFQSGLLDMEMTKATEDFSALQGPYGVPYAYRNFGGTKSKDAEIAVNHSPFYTPEIQPTLQSGTNAMTLAVLTFLC</sequence>
<protein>
    <recommendedName>
        <fullName evidence="4">Peptidase M20 dimerisation domain-containing protein</fullName>
    </recommendedName>
</protein>
<dbReference type="Gene3D" id="3.30.70.360">
    <property type="match status" value="1"/>
</dbReference>
<dbReference type="PANTHER" id="PTHR11014:SF63">
    <property type="entry name" value="METALLOPEPTIDASE, PUTATIVE (AFU_ORTHOLOGUE AFUA_6G09600)-RELATED"/>
    <property type="match status" value="1"/>
</dbReference>
<organism evidence="2 3">
    <name type="scientific">Sclerotinia nivalis</name>
    <dbReference type="NCBI Taxonomy" id="352851"/>
    <lineage>
        <taxon>Eukaryota</taxon>
        <taxon>Fungi</taxon>
        <taxon>Dikarya</taxon>
        <taxon>Ascomycota</taxon>
        <taxon>Pezizomycotina</taxon>
        <taxon>Leotiomycetes</taxon>
        <taxon>Helotiales</taxon>
        <taxon>Sclerotiniaceae</taxon>
        <taxon>Sclerotinia</taxon>
    </lineage>
</organism>
<dbReference type="Proteomes" id="UP001152300">
    <property type="component" value="Unassembled WGS sequence"/>
</dbReference>
<dbReference type="SUPFAM" id="SSF53187">
    <property type="entry name" value="Zn-dependent exopeptidases"/>
    <property type="match status" value="1"/>
</dbReference>
<comment type="similarity">
    <text evidence="1">Belongs to the peptidase M20A family.</text>
</comment>
<dbReference type="PANTHER" id="PTHR11014">
    <property type="entry name" value="PEPTIDASE M20 FAMILY MEMBER"/>
    <property type="match status" value="1"/>
</dbReference>
<dbReference type="SUPFAM" id="SSF55031">
    <property type="entry name" value="Bacterial exopeptidase dimerisation domain"/>
    <property type="match status" value="1"/>
</dbReference>